<sequence length="187" mass="21448">MNKEDFRDKEDVDKSYVYLGKFDDIEKKSSVLSGIKNDDDVAAFTLPKDVESISNIENDINTNTYIGLVAIVILYLTVIVIQIMLIRNELYQLNPDFGILLAIGVNKRTILQAFNFYMYLLLAAVAVGSIIGVQLQQMTFSQMQLTYNIQQFFSYNWIYSLWFEIGFLVIIMVSFILQLLPICGKSH</sequence>
<dbReference type="AlphaFoldDB" id="A0A3E0WIU1"/>
<proteinExistence type="predicted"/>
<keyword evidence="4 6" id="KW-1133">Transmembrane helix</keyword>
<protein>
    <recommendedName>
        <fullName evidence="7">ABC3 transporter permease C-terminal domain-containing protein</fullName>
    </recommendedName>
</protein>
<dbReference type="EMBL" id="NFZX01000100">
    <property type="protein sequence ID" value="RFA31785.1"/>
    <property type="molecule type" value="Genomic_DNA"/>
</dbReference>
<feature type="domain" description="ABC3 transporter permease C-terminal" evidence="7">
    <location>
        <begin position="69"/>
        <end position="182"/>
    </location>
</feature>
<gene>
    <name evidence="8" type="ORF">CAI16_19815</name>
</gene>
<organism evidence="8 9">
    <name type="scientific">Virgibacillus dokdonensis</name>
    <dbReference type="NCBI Taxonomy" id="302167"/>
    <lineage>
        <taxon>Bacteria</taxon>
        <taxon>Bacillati</taxon>
        <taxon>Bacillota</taxon>
        <taxon>Bacilli</taxon>
        <taxon>Bacillales</taxon>
        <taxon>Bacillaceae</taxon>
        <taxon>Virgibacillus</taxon>
    </lineage>
</organism>
<keyword evidence="3 6" id="KW-0812">Transmembrane</keyword>
<evidence type="ECO:0000313" key="8">
    <source>
        <dbReference type="EMBL" id="RFA31785.1"/>
    </source>
</evidence>
<evidence type="ECO:0000256" key="3">
    <source>
        <dbReference type="ARBA" id="ARBA00022692"/>
    </source>
</evidence>
<evidence type="ECO:0000256" key="2">
    <source>
        <dbReference type="ARBA" id="ARBA00022475"/>
    </source>
</evidence>
<keyword evidence="5 6" id="KW-0472">Membrane</keyword>
<name>A0A3E0WIU1_9BACI</name>
<evidence type="ECO:0000256" key="1">
    <source>
        <dbReference type="ARBA" id="ARBA00004651"/>
    </source>
</evidence>
<dbReference type="Proteomes" id="UP000256488">
    <property type="component" value="Unassembled WGS sequence"/>
</dbReference>
<dbReference type="GO" id="GO:0005886">
    <property type="term" value="C:plasma membrane"/>
    <property type="evidence" value="ECO:0007669"/>
    <property type="project" value="UniProtKB-SubCell"/>
</dbReference>
<evidence type="ECO:0000259" key="7">
    <source>
        <dbReference type="Pfam" id="PF02687"/>
    </source>
</evidence>
<comment type="caution">
    <text evidence="8">The sequence shown here is derived from an EMBL/GenBank/DDBJ whole genome shotgun (WGS) entry which is preliminary data.</text>
</comment>
<dbReference type="Pfam" id="PF02687">
    <property type="entry name" value="FtsX"/>
    <property type="match status" value="1"/>
</dbReference>
<evidence type="ECO:0000313" key="9">
    <source>
        <dbReference type="Proteomes" id="UP000256488"/>
    </source>
</evidence>
<keyword evidence="2" id="KW-1003">Cell membrane</keyword>
<dbReference type="InterPro" id="IPR003838">
    <property type="entry name" value="ABC3_permease_C"/>
</dbReference>
<evidence type="ECO:0000256" key="6">
    <source>
        <dbReference type="SAM" id="Phobius"/>
    </source>
</evidence>
<evidence type="ECO:0000256" key="5">
    <source>
        <dbReference type="ARBA" id="ARBA00023136"/>
    </source>
</evidence>
<feature type="transmembrane region" description="Helical" evidence="6">
    <location>
        <begin position="65"/>
        <end position="86"/>
    </location>
</feature>
<evidence type="ECO:0000256" key="4">
    <source>
        <dbReference type="ARBA" id="ARBA00022989"/>
    </source>
</evidence>
<feature type="transmembrane region" description="Helical" evidence="6">
    <location>
        <begin position="157"/>
        <end position="180"/>
    </location>
</feature>
<reference evidence="8 9" key="1">
    <citation type="submission" date="2017-05" db="EMBL/GenBank/DDBJ databases">
        <title>Virgibacillus sp. AK90 isolated from a saltern of Kakinada, India.</title>
        <authorList>
            <person name="Gupta V."/>
            <person name="Sidhu C."/>
            <person name="Korpole S."/>
            <person name="Pinnaka A.K."/>
        </authorList>
    </citation>
    <scope>NUCLEOTIDE SEQUENCE [LARGE SCALE GENOMIC DNA]</scope>
    <source>
        <strain evidence="8 9">AK90</strain>
    </source>
</reference>
<feature type="transmembrane region" description="Helical" evidence="6">
    <location>
        <begin position="116"/>
        <end position="137"/>
    </location>
</feature>
<accession>A0A3E0WIU1</accession>
<comment type="subcellular location">
    <subcellularLocation>
        <location evidence="1">Cell membrane</location>
        <topology evidence="1">Multi-pass membrane protein</topology>
    </subcellularLocation>
</comment>